<keyword evidence="3" id="KW-0808">Transferase</keyword>
<evidence type="ECO:0000313" key="2">
    <source>
        <dbReference type="EMBL" id="MBB3133237.1"/>
    </source>
</evidence>
<dbReference type="Gene3D" id="3.40.630.30">
    <property type="match status" value="1"/>
</dbReference>
<accession>A0A3R9B0U2</accession>
<feature type="domain" description="N-acetyltransferase" evidence="1">
    <location>
        <begin position="32"/>
        <end position="178"/>
    </location>
</feature>
<dbReference type="AlphaFoldDB" id="A0A3R9B0U2"/>
<name>A0A3R9B0U2_9HYPH</name>
<dbReference type="OrthoDB" id="6293260at2"/>
<reference evidence="2 5" key="2">
    <citation type="submission" date="2020-08" db="EMBL/GenBank/DDBJ databases">
        <title>Genomic Encyclopedia of Type Strains, Phase III (KMG-III): the genomes of soil and plant-associated and newly described type strains.</title>
        <authorList>
            <person name="Whitman W."/>
        </authorList>
    </citation>
    <scope>NUCLEOTIDE SEQUENCE [LARGE SCALE GENOMIC DNA]</scope>
    <source>
        <strain evidence="2 5">CECT 4113</strain>
    </source>
</reference>
<organism evidence="3 4">
    <name type="scientific">Rhizobium pisi</name>
    <dbReference type="NCBI Taxonomy" id="574561"/>
    <lineage>
        <taxon>Bacteria</taxon>
        <taxon>Pseudomonadati</taxon>
        <taxon>Pseudomonadota</taxon>
        <taxon>Alphaproteobacteria</taxon>
        <taxon>Hyphomicrobiales</taxon>
        <taxon>Rhizobiaceae</taxon>
        <taxon>Rhizobium/Agrobacterium group</taxon>
        <taxon>Rhizobium</taxon>
    </lineage>
</organism>
<comment type="caution">
    <text evidence="3">The sequence shown here is derived from an EMBL/GenBank/DDBJ whole genome shotgun (WGS) entry which is preliminary data.</text>
</comment>
<sequence length="184" mass="20711">MLENTFKDVLQPVVRRTDRLRLRPPAEGDVDFLTRLFSRPELVAHRPVPRPDTPEESAARLARDVGHWKDHGFGRWAVEADDALIGFGGVTVSKEFDGLNLSYHLQPESWGRGYATELVRETLTFAFDDLQADRVIGLVRTANAASKRILEKCGFIFEREVMLHGAPTNMYAVGKTSDINGHRP</sequence>
<dbReference type="SUPFAM" id="SSF55729">
    <property type="entry name" value="Acyl-CoA N-acyltransferases (Nat)"/>
    <property type="match status" value="1"/>
</dbReference>
<dbReference type="EMBL" id="JACHXH010000003">
    <property type="protein sequence ID" value="MBB3133237.1"/>
    <property type="molecule type" value="Genomic_DNA"/>
</dbReference>
<reference evidence="3 4" key="1">
    <citation type="submission" date="2018-11" db="EMBL/GenBank/DDBJ databases">
        <authorList>
            <person name="Huo Y."/>
        </authorList>
    </citation>
    <scope>NUCLEOTIDE SEQUENCE [LARGE SCALE GENOMIC DNA]</scope>
    <source>
        <strain evidence="3 4">DSM 30132</strain>
    </source>
</reference>
<dbReference type="EMBL" id="RJJT01000003">
    <property type="protein sequence ID" value="RSB82351.1"/>
    <property type="molecule type" value="Genomic_DNA"/>
</dbReference>
<dbReference type="InterPro" id="IPR051531">
    <property type="entry name" value="N-acetyltransferase"/>
</dbReference>
<dbReference type="Proteomes" id="UP000518315">
    <property type="component" value="Unassembled WGS sequence"/>
</dbReference>
<dbReference type="GO" id="GO:0016747">
    <property type="term" value="F:acyltransferase activity, transferring groups other than amino-acyl groups"/>
    <property type="evidence" value="ECO:0007669"/>
    <property type="project" value="InterPro"/>
</dbReference>
<keyword evidence="5" id="KW-1185">Reference proteome</keyword>
<dbReference type="Pfam" id="PF13302">
    <property type="entry name" value="Acetyltransf_3"/>
    <property type="match status" value="1"/>
</dbReference>
<gene>
    <name evidence="3" type="ORF">EFD55_06305</name>
    <name evidence="2" type="ORF">FHS26_000941</name>
</gene>
<dbReference type="PANTHER" id="PTHR43792">
    <property type="entry name" value="GNAT FAMILY, PUTATIVE (AFU_ORTHOLOGUE AFUA_3G00765)-RELATED-RELATED"/>
    <property type="match status" value="1"/>
</dbReference>
<evidence type="ECO:0000259" key="1">
    <source>
        <dbReference type="PROSITE" id="PS51186"/>
    </source>
</evidence>
<dbReference type="RefSeq" id="WP_125843745.1">
    <property type="nucleotide sequence ID" value="NZ_JACHXH010000003.1"/>
</dbReference>
<dbReference type="PANTHER" id="PTHR43792:SF1">
    <property type="entry name" value="N-ACETYLTRANSFERASE DOMAIN-CONTAINING PROTEIN"/>
    <property type="match status" value="1"/>
</dbReference>
<dbReference type="PROSITE" id="PS51186">
    <property type="entry name" value="GNAT"/>
    <property type="match status" value="1"/>
</dbReference>
<dbReference type="InterPro" id="IPR000182">
    <property type="entry name" value="GNAT_dom"/>
</dbReference>
<dbReference type="Proteomes" id="UP000277279">
    <property type="component" value="Unassembled WGS sequence"/>
</dbReference>
<evidence type="ECO:0000313" key="5">
    <source>
        <dbReference type="Proteomes" id="UP000518315"/>
    </source>
</evidence>
<evidence type="ECO:0000313" key="4">
    <source>
        <dbReference type="Proteomes" id="UP000277279"/>
    </source>
</evidence>
<protein>
    <submittedName>
        <fullName evidence="2 3">N-acetyltransferase</fullName>
    </submittedName>
</protein>
<evidence type="ECO:0000313" key="3">
    <source>
        <dbReference type="EMBL" id="RSB82351.1"/>
    </source>
</evidence>
<proteinExistence type="predicted"/>
<dbReference type="InterPro" id="IPR016181">
    <property type="entry name" value="Acyl_CoA_acyltransferase"/>
</dbReference>